<keyword evidence="3" id="KW-1185">Reference proteome</keyword>
<gene>
    <name evidence="2" type="ORF">H8S33_08435</name>
</gene>
<organism evidence="2 3">
    <name type="scientific">Ornithinibacillus hominis</name>
    <dbReference type="NCBI Taxonomy" id="2763055"/>
    <lineage>
        <taxon>Bacteria</taxon>
        <taxon>Bacillati</taxon>
        <taxon>Bacillota</taxon>
        <taxon>Bacilli</taxon>
        <taxon>Bacillales</taxon>
        <taxon>Bacillaceae</taxon>
        <taxon>Ornithinibacillus</taxon>
    </lineage>
</organism>
<proteinExistence type="predicted"/>
<keyword evidence="1" id="KW-1133">Transmembrane helix</keyword>
<keyword evidence="1" id="KW-0812">Transmembrane</keyword>
<dbReference type="RefSeq" id="WP_186869557.1">
    <property type="nucleotide sequence ID" value="NZ_JACOOL010000005.1"/>
</dbReference>
<reference evidence="2" key="1">
    <citation type="submission" date="2020-08" db="EMBL/GenBank/DDBJ databases">
        <title>Genome public.</title>
        <authorList>
            <person name="Liu C."/>
            <person name="Sun Q."/>
        </authorList>
    </citation>
    <scope>NUCLEOTIDE SEQUENCE</scope>
    <source>
        <strain evidence="2">BX22</strain>
    </source>
</reference>
<accession>A0A923L5H7</accession>
<keyword evidence="1" id="KW-0472">Membrane</keyword>
<evidence type="ECO:0000313" key="2">
    <source>
        <dbReference type="EMBL" id="MBC5636842.1"/>
    </source>
</evidence>
<evidence type="ECO:0000256" key="1">
    <source>
        <dbReference type="SAM" id="Phobius"/>
    </source>
</evidence>
<dbReference type="EMBL" id="JACOOL010000005">
    <property type="protein sequence ID" value="MBC5636842.1"/>
    <property type="molecule type" value="Genomic_DNA"/>
</dbReference>
<protein>
    <submittedName>
        <fullName evidence="2">Uncharacterized protein</fullName>
    </submittedName>
</protein>
<sequence length="65" mass="6927">MWDRLVGLYIAAILAGFALANVPTSTIITEQIAEILQLIGGLVIVVFAIAIIYLALRALVSKSTN</sequence>
<dbReference type="Proteomes" id="UP000637359">
    <property type="component" value="Unassembled WGS sequence"/>
</dbReference>
<dbReference type="AlphaFoldDB" id="A0A923L5H7"/>
<comment type="caution">
    <text evidence="2">The sequence shown here is derived from an EMBL/GenBank/DDBJ whole genome shotgun (WGS) entry which is preliminary data.</text>
</comment>
<feature type="transmembrane region" description="Helical" evidence="1">
    <location>
        <begin position="36"/>
        <end position="56"/>
    </location>
</feature>
<name>A0A923L5H7_9BACI</name>
<evidence type="ECO:0000313" key="3">
    <source>
        <dbReference type="Proteomes" id="UP000637359"/>
    </source>
</evidence>